<dbReference type="InterPro" id="IPR003599">
    <property type="entry name" value="Ig_sub"/>
</dbReference>
<keyword evidence="12" id="KW-1185">Reference proteome</keyword>
<evidence type="ECO:0000256" key="3">
    <source>
        <dbReference type="ARBA" id="ARBA00022729"/>
    </source>
</evidence>
<dbReference type="Pfam" id="PF07679">
    <property type="entry name" value="I-set"/>
    <property type="match status" value="2"/>
</dbReference>
<dbReference type="Proteomes" id="UP001163046">
    <property type="component" value="Unassembled WGS sequence"/>
</dbReference>
<dbReference type="PANTHER" id="PTHR12231">
    <property type="entry name" value="CTX-RELATED TYPE I TRANSMEMBRANE PROTEIN"/>
    <property type="match status" value="1"/>
</dbReference>
<dbReference type="Pfam" id="PF13927">
    <property type="entry name" value="Ig_3"/>
    <property type="match status" value="1"/>
</dbReference>
<keyword evidence="7" id="KW-0325">Glycoprotein</keyword>
<evidence type="ECO:0000256" key="9">
    <source>
        <dbReference type="SAM" id="SignalP"/>
    </source>
</evidence>
<comment type="subcellular location">
    <subcellularLocation>
        <location evidence="1">Cell membrane</location>
    </subcellularLocation>
</comment>
<keyword evidence="3 9" id="KW-0732">Signal</keyword>
<evidence type="ECO:0000256" key="5">
    <source>
        <dbReference type="ARBA" id="ARBA00023136"/>
    </source>
</evidence>
<evidence type="ECO:0000256" key="7">
    <source>
        <dbReference type="ARBA" id="ARBA00023180"/>
    </source>
</evidence>
<evidence type="ECO:0000256" key="8">
    <source>
        <dbReference type="ARBA" id="ARBA00023319"/>
    </source>
</evidence>
<dbReference type="SMART" id="SM00408">
    <property type="entry name" value="IGc2"/>
    <property type="match status" value="3"/>
</dbReference>
<dbReference type="Gene3D" id="2.60.40.10">
    <property type="entry name" value="Immunoglobulins"/>
    <property type="match status" value="3"/>
</dbReference>
<evidence type="ECO:0000313" key="11">
    <source>
        <dbReference type="EMBL" id="KAJ7386428.1"/>
    </source>
</evidence>
<gene>
    <name evidence="11" type="ORF">OS493_008553</name>
</gene>
<keyword evidence="8" id="KW-0393">Immunoglobulin domain</keyword>
<dbReference type="PROSITE" id="PS50835">
    <property type="entry name" value="IG_LIKE"/>
    <property type="match status" value="3"/>
</dbReference>
<keyword evidence="2" id="KW-1003">Cell membrane</keyword>
<dbReference type="PANTHER" id="PTHR12231:SF253">
    <property type="entry name" value="DPR-INTERACTING PROTEIN ETA, ISOFORM B-RELATED"/>
    <property type="match status" value="1"/>
</dbReference>
<accession>A0A9X0D5H1</accession>
<dbReference type="InterPro" id="IPR036179">
    <property type="entry name" value="Ig-like_dom_sf"/>
</dbReference>
<organism evidence="11 12">
    <name type="scientific">Desmophyllum pertusum</name>
    <dbReference type="NCBI Taxonomy" id="174260"/>
    <lineage>
        <taxon>Eukaryota</taxon>
        <taxon>Metazoa</taxon>
        <taxon>Cnidaria</taxon>
        <taxon>Anthozoa</taxon>
        <taxon>Hexacorallia</taxon>
        <taxon>Scleractinia</taxon>
        <taxon>Caryophylliina</taxon>
        <taxon>Caryophylliidae</taxon>
        <taxon>Desmophyllum</taxon>
    </lineage>
</organism>
<dbReference type="InterPro" id="IPR013098">
    <property type="entry name" value="Ig_I-set"/>
</dbReference>
<feature type="chain" id="PRO_5040753420" description="Ig-like domain-containing protein" evidence="9">
    <location>
        <begin position="19"/>
        <end position="339"/>
    </location>
</feature>
<dbReference type="EMBL" id="MU825876">
    <property type="protein sequence ID" value="KAJ7386428.1"/>
    <property type="molecule type" value="Genomic_DNA"/>
</dbReference>
<dbReference type="InterPro" id="IPR051170">
    <property type="entry name" value="Neural/epithelial_adhesion"/>
</dbReference>
<proteinExistence type="predicted"/>
<dbReference type="OrthoDB" id="6512291at2759"/>
<keyword evidence="4" id="KW-0677">Repeat</keyword>
<reference evidence="11" key="1">
    <citation type="submission" date="2023-01" db="EMBL/GenBank/DDBJ databases">
        <title>Genome assembly of the deep-sea coral Lophelia pertusa.</title>
        <authorList>
            <person name="Herrera S."/>
            <person name="Cordes E."/>
        </authorList>
    </citation>
    <scope>NUCLEOTIDE SEQUENCE</scope>
    <source>
        <strain evidence="11">USNM1676648</strain>
        <tissue evidence="11">Polyp</tissue>
    </source>
</reference>
<evidence type="ECO:0000259" key="10">
    <source>
        <dbReference type="PROSITE" id="PS50835"/>
    </source>
</evidence>
<dbReference type="InterPro" id="IPR007110">
    <property type="entry name" value="Ig-like_dom"/>
</dbReference>
<dbReference type="InterPro" id="IPR003598">
    <property type="entry name" value="Ig_sub2"/>
</dbReference>
<feature type="domain" description="Ig-like" evidence="10">
    <location>
        <begin position="21"/>
        <end position="120"/>
    </location>
</feature>
<protein>
    <recommendedName>
        <fullName evidence="10">Ig-like domain-containing protein</fullName>
    </recommendedName>
</protein>
<keyword evidence="5" id="KW-0472">Membrane</keyword>
<name>A0A9X0D5H1_9CNID</name>
<sequence length="339" mass="36688">MVVETFLLLFLAVPFTQADIPAVAIDGGQEQFVAVGNEILLTCRYNASPPATEVQWIKDGTVIARNASVQISDSRVTIPHHNESQVQLSIINVTTLQDAGNYTCLVINDFGNSSDTTSLFIEVAPEISKDPKDATRVEGQDVVFSCSVEGNPPPSVRWTMDGETLNTTANSRLPESVMNNNHSLTITDVHRSDAGQYRCVANNSVDNSTSLAATLKVYFQPEFTSNPQNKTIKEGEIVILSCTVVGVPAPDVIWTKDGQTLPVDQRLNVSSRENTSTLTITNVVRGDQGLYRCVANNSVNTSTSYPGMLTVNFAPEGTIDGDQKQFVPVGNENTVDMSV</sequence>
<dbReference type="AlphaFoldDB" id="A0A9X0D5H1"/>
<dbReference type="GO" id="GO:0005886">
    <property type="term" value="C:plasma membrane"/>
    <property type="evidence" value="ECO:0007669"/>
    <property type="project" value="UniProtKB-SubCell"/>
</dbReference>
<dbReference type="InterPro" id="IPR013783">
    <property type="entry name" value="Ig-like_fold"/>
</dbReference>
<evidence type="ECO:0000256" key="4">
    <source>
        <dbReference type="ARBA" id="ARBA00022737"/>
    </source>
</evidence>
<dbReference type="CDD" id="cd00096">
    <property type="entry name" value="Ig"/>
    <property type="match status" value="2"/>
</dbReference>
<evidence type="ECO:0000256" key="6">
    <source>
        <dbReference type="ARBA" id="ARBA00023157"/>
    </source>
</evidence>
<keyword evidence="6" id="KW-1015">Disulfide bond</keyword>
<evidence type="ECO:0000313" key="12">
    <source>
        <dbReference type="Proteomes" id="UP001163046"/>
    </source>
</evidence>
<comment type="caution">
    <text evidence="11">The sequence shown here is derived from an EMBL/GenBank/DDBJ whole genome shotgun (WGS) entry which is preliminary data.</text>
</comment>
<dbReference type="FunFam" id="2.60.40.10:FF:000273">
    <property type="entry name" value="contactin-3 isoform X1"/>
    <property type="match status" value="1"/>
</dbReference>
<feature type="signal peptide" evidence="9">
    <location>
        <begin position="1"/>
        <end position="18"/>
    </location>
</feature>
<feature type="domain" description="Ig-like" evidence="10">
    <location>
        <begin position="221"/>
        <end position="304"/>
    </location>
</feature>
<feature type="domain" description="Ig-like" evidence="10">
    <location>
        <begin position="125"/>
        <end position="216"/>
    </location>
</feature>
<evidence type="ECO:0000256" key="1">
    <source>
        <dbReference type="ARBA" id="ARBA00004236"/>
    </source>
</evidence>
<dbReference type="PRINTS" id="PR01832">
    <property type="entry name" value="VEGFRECEPTOR"/>
</dbReference>
<evidence type="ECO:0000256" key="2">
    <source>
        <dbReference type="ARBA" id="ARBA00022475"/>
    </source>
</evidence>
<dbReference type="FunFam" id="2.60.40.10:FF:000612">
    <property type="entry name" value="palladin isoform X1"/>
    <property type="match status" value="1"/>
</dbReference>
<dbReference type="SMART" id="SM00409">
    <property type="entry name" value="IG"/>
    <property type="match status" value="3"/>
</dbReference>
<dbReference type="SUPFAM" id="SSF48726">
    <property type="entry name" value="Immunoglobulin"/>
    <property type="match status" value="3"/>
</dbReference>